<evidence type="ECO:0000313" key="3">
    <source>
        <dbReference type="Proteomes" id="UP001341840"/>
    </source>
</evidence>
<feature type="region of interest" description="Disordered" evidence="1">
    <location>
        <begin position="290"/>
        <end position="324"/>
    </location>
</feature>
<dbReference type="EMBL" id="JASCZI010094046">
    <property type="protein sequence ID" value="MED6153604.1"/>
    <property type="molecule type" value="Genomic_DNA"/>
</dbReference>
<dbReference type="Proteomes" id="UP001341840">
    <property type="component" value="Unassembled WGS sequence"/>
</dbReference>
<organism evidence="2 3">
    <name type="scientific">Stylosanthes scabra</name>
    <dbReference type="NCBI Taxonomy" id="79078"/>
    <lineage>
        <taxon>Eukaryota</taxon>
        <taxon>Viridiplantae</taxon>
        <taxon>Streptophyta</taxon>
        <taxon>Embryophyta</taxon>
        <taxon>Tracheophyta</taxon>
        <taxon>Spermatophyta</taxon>
        <taxon>Magnoliopsida</taxon>
        <taxon>eudicotyledons</taxon>
        <taxon>Gunneridae</taxon>
        <taxon>Pentapetalae</taxon>
        <taxon>rosids</taxon>
        <taxon>fabids</taxon>
        <taxon>Fabales</taxon>
        <taxon>Fabaceae</taxon>
        <taxon>Papilionoideae</taxon>
        <taxon>50 kb inversion clade</taxon>
        <taxon>dalbergioids sensu lato</taxon>
        <taxon>Dalbergieae</taxon>
        <taxon>Pterocarpus clade</taxon>
        <taxon>Stylosanthes</taxon>
    </lineage>
</organism>
<protein>
    <submittedName>
        <fullName evidence="2">Uncharacterized protein</fullName>
    </submittedName>
</protein>
<name>A0ABU6TYH3_9FABA</name>
<reference evidence="2 3" key="1">
    <citation type="journal article" date="2023" name="Plants (Basel)">
        <title>Bridging the Gap: Combining Genomics and Transcriptomics Approaches to Understand Stylosanthes scabra, an Orphan Legume from the Brazilian Caatinga.</title>
        <authorList>
            <person name="Ferreira-Neto J.R.C."/>
            <person name="da Silva M.D."/>
            <person name="Binneck E."/>
            <person name="de Melo N.F."/>
            <person name="da Silva R.H."/>
            <person name="de Melo A.L.T.M."/>
            <person name="Pandolfi V."/>
            <person name="Bustamante F.O."/>
            <person name="Brasileiro-Vidal A.C."/>
            <person name="Benko-Iseppon A.M."/>
        </authorList>
    </citation>
    <scope>NUCLEOTIDE SEQUENCE [LARGE SCALE GENOMIC DNA]</scope>
    <source>
        <tissue evidence="2">Leaves</tissue>
    </source>
</reference>
<feature type="compositionally biased region" description="Low complexity" evidence="1">
    <location>
        <begin position="306"/>
        <end position="317"/>
    </location>
</feature>
<evidence type="ECO:0000313" key="2">
    <source>
        <dbReference type="EMBL" id="MED6153604.1"/>
    </source>
</evidence>
<accession>A0ABU6TYH3</accession>
<gene>
    <name evidence="2" type="ORF">PIB30_103706</name>
</gene>
<keyword evidence="3" id="KW-1185">Reference proteome</keyword>
<evidence type="ECO:0000256" key="1">
    <source>
        <dbReference type="SAM" id="MobiDB-lite"/>
    </source>
</evidence>
<sequence>MPRSKKTTPKRQRQSDDVVYMEPPSDYPLFQCFSRLDDLNNYIFNFSKRIVISPRYLDIQLLESQNFNQLSTILHDQGLIDFVQLKNIWYPELIRICYSTLSINFNEEHPTEFTMKFRLNKVDYELDSHRLVSIWNLDRVNTNDACLFDGNKTPESWGPHVKRQAFDLFNIQRIPKKKIMCTVFNKEMRMLHYLINYILMPRSTDHSHVTIDDLVTMWEMVNDIKIYWPYFIAHNMLKFTKSDHSKGLGYAYLWTRIFEYLGIDVSGESRRGISQNNIIDERTIHHMGRGMEEGEEQQPPPPPQEQAPQEQAGPSEQRSMRDMMQVLLRIEQNQANIDTHLTRVDQRLSRIEQYLEIDEDEDQD</sequence>
<proteinExistence type="predicted"/>
<comment type="caution">
    <text evidence="2">The sequence shown here is derived from an EMBL/GenBank/DDBJ whole genome shotgun (WGS) entry which is preliminary data.</text>
</comment>